<protein>
    <submittedName>
        <fullName evidence="1">Uncharacterized protein</fullName>
    </submittedName>
</protein>
<evidence type="ECO:0000313" key="1">
    <source>
        <dbReference type="EMBL" id="ESU76083.1"/>
    </source>
</evidence>
<sequence length="37" mass="4181">MEGKAENLTWHKARTGVSLSFSISYTLNFWEAFALSS</sequence>
<gene>
    <name evidence="1" type="ORF">WRSd3_p00235</name>
</gene>
<geneLocation type="plasmid" evidence="1">
    <name>unnamed</name>
</geneLocation>
<dbReference type="Proteomes" id="UP000017944">
    <property type="component" value="Unassembled WGS sequence"/>
</dbReference>
<organism evidence="1 2">
    <name type="scientific">Shigella dysenteriae WRSd3</name>
    <dbReference type="NCBI Taxonomy" id="1401327"/>
    <lineage>
        <taxon>Bacteria</taxon>
        <taxon>Pseudomonadati</taxon>
        <taxon>Pseudomonadota</taxon>
        <taxon>Gammaproteobacteria</taxon>
        <taxon>Enterobacterales</taxon>
        <taxon>Enterobacteriaceae</taxon>
        <taxon>Shigella</taxon>
    </lineage>
</organism>
<name>A0A090NVI7_SHIDY</name>
<comment type="caution">
    <text evidence="1">The sequence shown here is derived from an EMBL/GenBank/DDBJ whole genome shotgun (WGS) entry which is preliminary data.</text>
</comment>
<proteinExistence type="predicted"/>
<accession>A0A090NVI7</accession>
<evidence type="ECO:0000313" key="2">
    <source>
        <dbReference type="Proteomes" id="UP000017944"/>
    </source>
</evidence>
<reference evidence="1 2" key="1">
    <citation type="submission" date="2013-10" db="EMBL/GenBank/DDBJ databases">
        <title>Draft genomes and the virulence plasmids of Sd1617 vaccine constructs: WRSd3 and WRSd5.</title>
        <authorList>
            <person name="Aksomboon Vongsawan A."/>
            <person name="Venkatesan M.M."/>
            <person name="Vaisvil B."/>
            <person name="Emel G."/>
            <person name="Kepatral V."/>
            <person name="Sethabutr O."/>
            <person name="Serichantalergs O."/>
            <person name="Mason C."/>
        </authorList>
    </citation>
    <scope>NUCLEOTIDE SEQUENCE [LARGE SCALE GENOMIC DNA]</scope>
    <source>
        <strain evidence="1 2">WRSd3</strain>
        <plasmid evidence="1">unnamed</plasmid>
    </source>
</reference>
<dbReference type="AlphaFoldDB" id="A0A090NVI7"/>
<dbReference type="EMBL" id="AXUT01000778">
    <property type="protein sequence ID" value="ESU76083.1"/>
    <property type="molecule type" value="Genomic_DNA"/>
</dbReference>
<keyword evidence="1" id="KW-0614">Plasmid</keyword>